<sequence>MLQQAIKKVLLLFIIMLLIILPVTSVPSLHAEASKPVHILLLYDSLAKGTSKAGNVEALQRMLATFSVKVTLQSFDTYQKGELDQYSQVIGVHNVPDIAVSNRAFLNDIEEYTGSYLHIGTNAPAIVMNKLRLSLNHINEDTIRLSIDHFSEPSIQADSLSYIVSHSGSSHGLIASRNSDRQSPYGVVGEEMAYVSFFEQGNLSELAIGYVLRDWLGWSEQSSTYVVFKEIYPFSDLIRLEKLADELYEAGIPFIVSVRPVFSNLDYPATKRYLETLKYVQSRNGNVVVNVPVVASTISQLDRDLNKSFELFIDAMAKQGVAPLGIGAEMYWTYDQHYANSGLGLFDTAVLFPNEKLMHKSQVNSSLSFPTSLYSLQLRFLDALEYKETAIADLPMNTAITFDFNDNEQQLVQAVQRLRDSWVTFADLKYGDHTVTTQANTIRSSGGSLYINDQLIDLATAREEVSEEFEYKPKVEKSFERWFNVQNKVFIVIILVTIVAFGGFFIIGHRLYKRKYFK</sequence>
<evidence type="ECO:0000313" key="2">
    <source>
        <dbReference type="EMBL" id="MBD8499302.1"/>
    </source>
</evidence>
<keyword evidence="1" id="KW-0472">Membrane</keyword>
<organism evidence="2 3">
    <name type="scientific">Paenibacillus arenosi</name>
    <dbReference type="NCBI Taxonomy" id="2774142"/>
    <lineage>
        <taxon>Bacteria</taxon>
        <taxon>Bacillati</taxon>
        <taxon>Bacillota</taxon>
        <taxon>Bacilli</taxon>
        <taxon>Bacillales</taxon>
        <taxon>Paenibacillaceae</taxon>
        <taxon>Paenibacillus</taxon>
    </lineage>
</organism>
<accession>A0ABR9AZ48</accession>
<reference evidence="2 3" key="1">
    <citation type="submission" date="2020-09" db="EMBL/GenBank/DDBJ databases">
        <title>Paenibacillus sp. CAU 1523 isolated from sand of Haeundae Beach.</title>
        <authorList>
            <person name="Kim W."/>
        </authorList>
    </citation>
    <scope>NUCLEOTIDE SEQUENCE [LARGE SCALE GENOMIC DNA]</scope>
    <source>
        <strain evidence="2 3">CAU 1523</strain>
    </source>
</reference>
<keyword evidence="1" id="KW-0812">Transmembrane</keyword>
<evidence type="ECO:0000313" key="3">
    <source>
        <dbReference type="Proteomes" id="UP000634529"/>
    </source>
</evidence>
<keyword evidence="1" id="KW-1133">Transmembrane helix</keyword>
<evidence type="ECO:0008006" key="4">
    <source>
        <dbReference type="Google" id="ProtNLM"/>
    </source>
</evidence>
<keyword evidence="3" id="KW-1185">Reference proteome</keyword>
<comment type="caution">
    <text evidence="2">The sequence shown here is derived from an EMBL/GenBank/DDBJ whole genome shotgun (WGS) entry which is preliminary data.</text>
</comment>
<dbReference type="Proteomes" id="UP000634529">
    <property type="component" value="Unassembled WGS sequence"/>
</dbReference>
<dbReference type="EMBL" id="JACYTN010000010">
    <property type="protein sequence ID" value="MBD8499302.1"/>
    <property type="molecule type" value="Genomic_DNA"/>
</dbReference>
<protein>
    <recommendedName>
        <fullName evidence="4">DUF2334 domain-containing protein</fullName>
    </recommendedName>
</protein>
<feature type="transmembrane region" description="Helical" evidence="1">
    <location>
        <begin position="489"/>
        <end position="512"/>
    </location>
</feature>
<evidence type="ECO:0000256" key="1">
    <source>
        <dbReference type="SAM" id="Phobius"/>
    </source>
</evidence>
<dbReference type="RefSeq" id="WP_192025650.1">
    <property type="nucleotide sequence ID" value="NZ_JACYTN010000010.1"/>
</dbReference>
<proteinExistence type="predicted"/>
<gene>
    <name evidence="2" type="ORF">IFO66_13480</name>
</gene>
<name>A0ABR9AZ48_9BACL</name>